<comment type="caution">
    <text evidence="1">The sequence shown here is derived from an EMBL/GenBank/DDBJ whole genome shotgun (WGS) entry which is preliminary data.</text>
</comment>
<dbReference type="PATRIC" id="fig|176090.4.peg.1712"/>
<evidence type="ECO:0000313" key="1">
    <source>
        <dbReference type="EMBL" id="KGM36408.1"/>
    </source>
</evidence>
<dbReference type="EMBL" id="JPEN01000103">
    <property type="protein sequence ID" value="KGM36408.1"/>
    <property type="molecule type" value="Genomic_DNA"/>
</dbReference>
<evidence type="ECO:0008006" key="3">
    <source>
        <dbReference type="Google" id="ProtNLM"/>
    </source>
</evidence>
<keyword evidence="2" id="KW-1185">Reference proteome</keyword>
<protein>
    <recommendedName>
        <fullName evidence="3">CRISPR-associated protein</fullName>
    </recommendedName>
</protein>
<dbReference type="AlphaFoldDB" id="A0A0A0DEZ3"/>
<evidence type="ECO:0000313" key="2">
    <source>
        <dbReference type="Proteomes" id="UP000030019"/>
    </source>
</evidence>
<accession>A0A0A0DEZ3</accession>
<dbReference type="STRING" id="176090.SSIN_1765"/>
<organism evidence="1 2">
    <name type="scientific">Streptococcus sinensis</name>
    <dbReference type="NCBI Taxonomy" id="176090"/>
    <lineage>
        <taxon>Bacteria</taxon>
        <taxon>Bacillati</taxon>
        <taxon>Bacillota</taxon>
        <taxon>Bacilli</taxon>
        <taxon>Lactobacillales</taxon>
        <taxon>Streptococcaceae</taxon>
        <taxon>Streptococcus</taxon>
    </lineage>
</organism>
<dbReference type="RefSeq" id="WP_037617963.1">
    <property type="nucleotide sequence ID" value="NZ_JPEN01000103.1"/>
</dbReference>
<dbReference type="eggNOG" id="ENOG5032T2T">
    <property type="taxonomic scope" value="Bacteria"/>
</dbReference>
<gene>
    <name evidence="1" type="ORF">SSIN_1765</name>
</gene>
<reference evidence="1 2" key="1">
    <citation type="submission" date="2014-06" db="EMBL/GenBank/DDBJ databases">
        <authorList>
            <person name="Teng J.L."/>
            <person name="Huang Y."/>
            <person name="Tse H."/>
            <person name="Lau S.K."/>
            <person name="Woo P.C."/>
        </authorList>
    </citation>
    <scope>NUCLEOTIDE SEQUENCE [LARGE SCALE GENOMIC DNA]</scope>
    <source>
        <strain evidence="1 2">HKU4</strain>
    </source>
</reference>
<dbReference type="Proteomes" id="UP000030019">
    <property type="component" value="Unassembled WGS sequence"/>
</dbReference>
<proteinExistence type="predicted"/>
<sequence length="510" mass="59526">MTEGILVAFLGAIRPTEDQINDAESIEKNKFGYTETNYYDPISENEVTSKFTYEYYLTKRTEINVSKVLLVGTDTSSWEEVYRHFAIKNRSFSMKDYQGFRNEFSNTNKISLKEDLLKKAIEPATDYFTILRGNSVTFHPLIITLGSTNQELNQIFENIKTKLVKEAANLFDNKQKNKIICDITNGFRSFPVFTYMLSNYVSKVLNWKAEFEVFYGMFEDKTYPGKTPIVNLNSVDNLMAWINAANEFRSYASVKTLLELLDRRANDPYYDNLREIFNQFEYGTNRNDLYHLHQSITRLAEDTNLLQGIGDPAVKFIMNEIAKDLGEHFKKSLFIPKDEKMKRLAYFQFELGKWYARQGRIGQAAVTTQEALVTLLMWLVNNDIKEDDLFKYEFRNYFKNTVIGTMDSKTYKPIKKAEANVRTEIRNTFSHCNFNISGDIDNLQKKITQQESYLIKFQKEIEKLLSNDDSGKKLQDKIVADIKKRLARLFSNNKRSTKFFEALNFTSRDD</sequence>
<name>A0A0A0DEZ3_9STRE</name>
<dbReference type="Gene3D" id="3.40.50.10640">
    <property type="entry name" value="SSO1389-like"/>
    <property type="match status" value="1"/>
</dbReference>